<feature type="domain" description="PHD-type" evidence="15">
    <location>
        <begin position="1214"/>
        <end position="1264"/>
    </location>
</feature>
<evidence type="ECO:0000256" key="10">
    <source>
        <dbReference type="PROSITE-ProRule" id="PRU00035"/>
    </source>
</evidence>
<dbReference type="InterPro" id="IPR001965">
    <property type="entry name" value="Znf_PHD"/>
</dbReference>
<evidence type="ECO:0000259" key="16">
    <source>
        <dbReference type="PROSITE" id="PS50827"/>
    </source>
</evidence>
<dbReference type="PROSITE" id="PS50827">
    <property type="entry name" value="DDT"/>
    <property type="match status" value="1"/>
</dbReference>
<dbReference type="Proteomes" id="UP000318571">
    <property type="component" value="Chromosome 8"/>
</dbReference>
<dbReference type="PROSITE" id="PS01359">
    <property type="entry name" value="ZF_PHD_1"/>
    <property type="match status" value="1"/>
</dbReference>
<evidence type="ECO:0000256" key="2">
    <source>
        <dbReference type="ARBA" id="ARBA00022723"/>
    </source>
</evidence>
<evidence type="ECO:0000256" key="6">
    <source>
        <dbReference type="ARBA" id="ARBA00023054"/>
    </source>
</evidence>
<dbReference type="GO" id="GO:0045740">
    <property type="term" value="P:positive regulation of DNA replication"/>
    <property type="evidence" value="ECO:0007669"/>
    <property type="project" value="TreeGrafter"/>
</dbReference>
<dbReference type="PROSITE" id="PS50014">
    <property type="entry name" value="BROMODOMAIN_2"/>
    <property type="match status" value="1"/>
</dbReference>
<evidence type="ECO:0000313" key="19">
    <source>
        <dbReference type="Proteomes" id="UP000318571"/>
    </source>
</evidence>
<feature type="compositionally biased region" description="Low complexity" evidence="13">
    <location>
        <begin position="915"/>
        <end position="934"/>
    </location>
</feature>
<dbReference type="Gene3D" id="1.20.920.10">
    <property type="entry name" value="Bromodomain-like"/>
    <property type="match status" value="1"/>
</dbReference>
<keyword evidence="3 11" id="KW-0863">Zinc-finger</keyword>
<dbReference type="PROSITE" id="PS51136">
    <property type="entry name" value="WAC"/>
    <property type="match status" value="1"/>
</dbReference>
<evidence type="ECO:0000256" key="13">
    <source>
        <dbReference type="SAM" id="MobiDB-lite"/>
    </source>
</evidence>
<evidence type="ECO:0000259" key="15">
    <source>
        <dbReference type="PROSITE" id="PS50016"/>
    </source>
</evidence>
<dbReference type="SUPFAM" id="SSF57903">
    <property type="entry name" value="FYVE/PHD zinc finger"/>
    <property type="match status" value="1"/>
</dbReference>
<feature type="region of interest" description="Disordered" evidence="13">
    <location>
        <begin position="1588"/>
        <end position="1607"/>
    </location>
</feature>
<dbReference type="PROSITE" id="PS00633">
    <property type="entry name" value="BROMODOMAIN_1"/>
    <property type="match status" value="1"/>
</dbReference>
<keyword evidence="9 12" id="KW-0539">Nucleus</keyword>
<dbReference type="Pfam" id="PF10537">
    <property type="entry name" value="WAC_Acf1_DNA_bd"/>
    <property type="match status" value="1"/>
</dbReference>
<dbReference type="PANTHER" id="PTHR46510:SF1">
    <property type="entry name" value="BROMODOMAIN ADJACENT TO ZINC FINGER DOMAIN PROTEIN 1A"/>
    <property type="match status" value="1"/>
</dbReference>
<dbReference type="OMA" id="NDLVFCC"/>
<evidence type="ECO:0000256" key="12">
    <source>
        <dbReference type="PROSITE-ProRule" id="PRU00475"/>
    </source>
</evidence>
<feature type="region of interest" description="Disordered" evidence="13">
    <location>
        <begin position="211"/>
        <end position="241"/>
    </location>
</feature>
<dbReference type="STRING" id="6832.A0A553N7Y5"/>
<dbReference type="GO" id="GO:0006355">
    <property type="term" value="P:regulation of DNA-templated transcription"/>
    <property type="evidence" value="ECO:0007669"/>
    <property type="project" value="TreeGrafter"/>
</dbReference>
<dbReference type="InterPro" id="IPR018359">
    <property type="entry name" value="Bromodomain_CS"/>
</dbReference>
<protein>
    <recommendedName>
        <fullName evidence="20">Bromodomain adjacent to zinc finger domain protein 1A</fullName>
    </recommendedName>
</protein>
<dbReference type="Pfam" id="PF00439">
    <property type="entry name" value="Bromodomain"/>
    <property type="match status" value="1"/>
</dbReference>
<dbReference type="GO" id="GO:0006338">
    <property type="term" value="P:chromatin remodeling"/>
    <property type="evidence" value="ECO:0007669"/>
    <property type="project" value="InterPro"/>
</dbReference>
<sequence>MTGLETSPGKVGPINPRAASRSPVPSSSRTTPIGRGAVAGGAPAYPIDRQSYAPSRLSRLSSTRLRIEPSESSDWRAKPPRDLRPEEEVFFCEATKEIFRDYEEFFQRTILCNSLVWSCAITGKANLTYEEAVESERKAKKRLGTLPKPLKRGLLWLAHRTSRGRLAEVVDDVYVFASARYFKGEVVEAVIQEQWCDCKVVGIIPPTEAEIENDRIEEEEERQKDLAAGKTPAPKPRKSFSPPEYLFKYELEEIEPDDPEVNQMFVVEADDVRREKGFYTREKNLLFLKNVVHLGKTGNFQLKREIVEKYHVEGIKFSDIFNGPPPKFDESKRLKGPGAVHHSSKSKKEPKSDKKPKKPTKMGKNQGTLDSWVKGDKSQSAPNSTHKVKKQSSAELEAEMKKIREQNARFKEEMKLRAEEARKRKIEDKAKEKERKKEEQKLLKELMNEWKKRRDDLECDDLKELPRPTAIHCKIPNPLFGEFLTLLEFIHCFHGLLETHDSFPNGVTFDILEQALTDKETLGGSLFDVLSFLLGAVFDLQDEEDNEVRLDKITVNPDQIDKNVLGKDEDVANHIRLATAAAKWPFKTQGGQKLRELHLDQYTITEILRLHLQSGGAFRSEKLIMWLYQQRGGYRLSDDPALQLKMDDPQILEALTRRTVFELSCQDKLKILTVLMQQILTYATVRDEIDEKLNEYHEAKSELREHKIAENKRQRILEESEKQRKKEEKGKKKDTDSKAQENALPNGKEEHPPTENNIPLTERQRLALQTQKEKEEKDRIRKEEIKRSEAWEREEELKGQVFELQFNAGMNLLGRDRAYRRYWMFGCVPGVFVEHDDDTVGPCMGLPTPYSEMAGPMDEETAIKRVQEILDAKDKTEEKSSSDKENDQDEKTKTYSKKQAAAPLKQKVLSTNNGSVDVTSSPSSTSTNPTTTPDVKPDLKSLVQPHEMLPWGACLASDESCPVHSSILPRTHWAFFKTTEEIDNLIDNLNDRGIRESGLKEKLVRERERIAKSLKKFNMTTKFCKGEGELESKKHIPQVLSNGTKEEKGTPKSATCCVELTLRDQILELEEKIFFGTLGTLKIRDRSAWQQAISEGGFDKQCDTLKWGGMSSLLETPADSRLQSGAMSKDSTRPGTPNGIHTSEDENRRDSGNSFADKELGRKVTGLASAILQVGQMVDRKYIKPPLGEDEKEKKKRLKEEEKRNRVREESLLNAKCRLCRRKNDPENMLLCDGCDRGHHMYCLKPKLKSIPEGDWFCHECKPKERIRTPKKKSRRVFIEDEEENVEDSQEEDENEETAEAGEEEEEEAMATEHVDEEDGELQDESNEDQGDETMEVDEVDSETEDPEHDSAEGEDLEEDDEDSRPRKRRGKASPVQVKPKKEKKNSKTPSISQLLGKRRSAAEASEKIALATQAETNSGNSSGSEEIGARSSSTRSRRSANKRSMEATLLEQQHLESLNSQQSARSKRRRAVDDAVESMFNPTVLEDLLNAMMKHKDGWPFDRPITKADAPDYHKIIKKPMDLGTIRSSINRMKYTCNQEVVEDIRQVFENCWTYNRDDAEEYQCGVRLEKFFNKEAKKLGLLYESEDNDDDVPLKPAKKKSRRTY</sequence>
<feature type="compositionally biased region" description="Acidic residues" evidence="13">
    <location>
        <begin position="1280"/>
        <end position="1363"/>
    </location>
</feature>
<dbReference type="GO" id="GO:0008270">
    <property type="term" value="F:zinc ion binding"/>
    <property type="evidence" value="ECO:0007669"/>
    <property type="project" value="UniProtKB-KW"/>
</dbReference>
<gene>
    <name evidence="18" type="ORF">TCAL_03193</name>
</gene>
<evidence type="ECO:0000256" key="9">
    <source>
        <dbReference type="ARBA" id="ARBA00023242"/>
    </source>
</evidence>
<dbReference type="GO" id="GO:0003677">
    <property type="term" value="F:DNA binding"/>
    <property type="evidence" value="ECO:0007669"/>
    <property type="project" value="TreeGrafter"/>
</dbReference>
<keyword evidence="19" id="KW-1185">Reference proteome</keyword>
<evidence type="ECO:0000256" key="7">
    <source>
        <dbReference type="ARBA" id="ARBA00023117"/>
    </source>
</evidence>
<evidence type="ECO:0000256" key="8">
    <source>
        <dbReference type="ARBA" id="ARBA00023163"/>
    </source>
</evidence>
<dbReference type="SMART" id="SM00297">
    <property type="entry name" value="BROMO"/>
    <property type="match status" value="1"/>
</dbReference>
<dbReference type="Pfam" id="PF00628">
    <property type="entry name" value="PHD"/>
    <property type="match status" value="1"/>
</dbReference>
<feature type="region of interest" description="Disordered" evidence="13">
    <location>
        <begin position="326"/>
        <end position="395"/>
    </location>
</feature>
<feature type="compositionally biased region" description="Basic and acidic residues" evidence="13">
    <location>
        <begin position="871"/>
        <end position="893"/>
    </location>
</feature>
<dbReference type="Pfam" id="PF15613">
    <property type="entry name" value="WSD"/>
    <property type="match status" value="1"/>
</dbReference>
<evidence type="ECO:0000256" key="1">
    <source>
        <dbReference type="ARBA" id="ARBA00004123"/>
    </source>
</evidence>
<dbReference type="InterPro" id="IPR013083">
    <property type="entry name" value="Znf_RING/FYVE/PHD"/>
</dbReference>
<dbReference type="EMBL" id="VCGU01000459">
    <property type="protein sequence ID" value="TRY61547.1"/>
    <property type="molecule type" value="Genomic_DNA"/>
</dbReference>
<dbReference type="InterPro" id="IPR013136">
    <property type="entry name" value="WSTF_Acf1_Cbp146"/>
</dbReference>
<keyword evidence="8" id="KW-0804">Transcription</keyword>
<evidence type="ECO:0000259" key="17">
    <source>
        <dbReference type="PROSITE" id="PS51136"/>
    </source>
</evidence>
<proteinExistence type="predicted"/>
<dbReference type="InterPro" id="IPR019786">
    <property type="entry name" value="Zinc_finger_PHD-type_CS"/>
</dbReference>
<dbReference type="InterPro" id="IPR011011">
    <property type="entry name" value="Znf_FYVE_PHD"/>
</dbReference>
<dbReference type="SMART" id="SM00571">
    <property type="entry name" value="DDT"/>
    <property type="match status" value="1"/>
</dbReference>
<feature type="region of interest" description="Disordered" evidence="13">
    <location>
        <begin position="714"/>
        <end position="763"/>
    </location>
</feature>
<dbReference type="InterPro" id="IPR036427">
    <property type="entry name" value="Bromodomain-like_sf"/>
</dbReference>
<feature type="domain" description="WAC" evidence="17">
    <location>
        <begin position="87"/>
        <end position="193"/>
    </location>
</feature>
<keyword evidence="2" id="KW-0479">Metal-binding</keyword>
<feature type="region of interest" description="Disordered" evidence="13">
    <location>
        <begin position="1117"/>
        <end position="1158"/>
    </location>
</feature>
<organism evidence="18 19">
    <name type="scientific">Tigriopus californicus</name>
    <name type="common">Marine copepod</name>
    <dbReference type="NCBI Taxonomy" id="6832"/>
    <lineage>
        <taxon>Eukaryota</taxon>
        <taxon>Metazoa</taxon>
        <taxon>Ecdysozoa</taxon>
        <taxon>Arthropoda</taxon>
        <taxon>Crustacea</taxon>
        <taxon>Multicrustacea</taxon>
        <taxon>Hexanauplia</taxon>
        <taxon>Copepoda</taxon>
        <taxon>Harpacticoida</taxon>
        <taxon>Harpacticidae</taxon>
        <taxon>Tigriopus</taxon>
    </lineage>
</organism>
<evidence type="ECO:0008006" key="20">
    <source>
        <dbReference type="Google" id="ProtNLM"/>
    </source>
</evidence>
<dbReference type="PRINTS" id="PR00503">
    <property type="entry name" value="BROMODOMAIN"/>
</dbReference>
<comment type="subcellular location">
    <subcellularLocation>
        <location evidence="1 12">Nucleus</location>
    </subcellularLocation>
</comment>
<dbReference type="InterPro" id="IPR018501">
    <property type="entry name" value="DDT_dom"/>
</dbReference>
<dbReference type="GO" id="GO:0031445">
    <property type="term" value="P:regulation of heterochromatin formation"/>
    <property type="evidence" value="ECO:0007669"/>
    <property type="project" value="TreeGrafter"/>
</dbReference>
<dbReference type="InterPro" id="IPR047171">
    <property type="entry name" value="BAZ1A"/>
</dbReference>
<keyword evidence="5" id="KW-0805">Transcription regulation</keyword>
<dbReference type="CDD" id="cd15627">
    <property type="entry name" value="PHD_BAZ1A"/>
    <property type="match status" value="1"/>
</dbReference>
<feature type="compositionally biased region" description="Basic and acidic residues" evidence="13">
    <location>
        <begin position="1142"/>
        <end position="1158"/>
    </location>
</feature>
<evidence type="ECO:0000313" key="18">
    <source>
        <dbReference type="EMBL" id="TRY61547.1"/>
    </source>
</evidence>
<feature type="compositionally biased region" description="Basic and acidic residues" evidence="13">
    <location>
        <begin position="714"/>
        <end position="739"/>
    </location>
</feature>
<feature type="compositionally biased region" description="Low complexity" evidence="13">
    <location>
        <begin position="1418"/>
        <end position="1435"/>
    </location>
</feature>
<dbReference type="SMART" id="SM00249">
    <property type="entry name" value="PHD"/>
    <property type="match status" value="1"/>
</dbReference>
<feature type="domain" description="Bromo" evidence="14">
    <location>
        <begin position="1494"/>
        <end position="1564"/>
    </location>
</feature>
<feature type="region of interest" description="Disordered" evidence="13">
    <location>
        <begin position="1272"/>
        <end position="1473"/>
    </location>
</feature>
<comment type="caution">
    <text evidence="18">The sequence shown here is derived from an EMBL/GenBank/DDBJ whole genome shotgun (WGS) entry which is preliminary data.</text>
</comment>
<dbReference type="Pfam" id="PF15612">
    <property type="entry name" value="WHIM1"/>
    <property type="match status" value="1"/>
</dbReference>
<feature type="region of interest" description="Disordered" evidence="13">
    <location>
        <begin position="1183"/>
        <end position="1206"/>
    </location>
</feature>
<feature type="region of interest" description="Disordered" evidence="13">
    <location>
        <begin position="1"/>
        <end position="50"/>
    </location>
</feature>
<feature type="compositionally biased region" description="Acidic residues" evidence="13">
    <location>
        <begin position="211"/>
        <end position="220"/>
    </location>
</feature>
<keyword evidence="6" id="KW-0175">Coiled coil</keyword>
<evidence type="ECO:0000256" key="5">
    <source>
        <dbReference type="ARBA" id="ARBA00023015"/>
    </source>
</evidence>
<dbReference type="GO" id="GO:0008623">
    <property type="term" value="C:CHRAC"/>
    <property type="evidence" value="ECO:0007669"/>
    <property type="project" value="TreeGrafter"/>
</dbReference>
<feature type="domain" description="DDT" evidence="16">
    <location>
        <begin position="477"/>
        <end position="543"/>
    </location>
</feature>
<evidence type="ECO:0000256" key="11">
    <source>
        <dbReference type="PROSITE-ProRule" id="PRU00146"/>
    </source>
</evidence>
<evidence type="ECO:0000259" key="14">
    <source>
        <dbReference type="PROSITE" id="PS50014"/>
    </source>
</evidence>
<dbReference type="InterPro" id="IPR001487">
    <property type="entry name" value="Bromodomain"/>
</dbReference>
<dbReference type="InterPro" id="IPR019787">
    <property type="entry name" value="Znf_PHD-finger"/>
</dbReference>
<dbReference type="GO" id="GO:0000228">
    <property type="term" value="C:nuclear chromosome"/>
    <property type="evidence" value="ECO:0007669"/>
    <property type="project" value="TreeGrafter"/>
</dbReference>
<keyword evidence="4" id="KW-0862">Zinc</keyword>
<feature type="compositionally biased region" description="Low complexity" evidence="13">
    <location>
        <begin position="16"/>
        <end position="32"/>
    </location>
</feature>
<keyword evidence="7 10" id="KW-0103">Bromodomain</keyword>
<dbReference type="PANTHER" id="PTHR46510">
    <property type="entry name" value="BROMODOMAIN ADJACENT TO ZINC FINGER DOMAIN PROTEIN 1A"/>
    <property type="match status" value="1"/>
</dbReference>
<dbReference type="Gene3D" id="3.30.40.10">
    <property type="entry name" value="Zinc/RING finger domain, C3HC4 (zinc finger)"/>
    <property type="match status" value="1"/>
</dbReference>
<feature type="region of interest" description="Disordered" evidence="13">
    <location>
        <begin position="871"/>
        <end position="936"/>
    </location>
</feature>
<accession>A0A553N7Y5</accession>
<feature type="compositionally biased region" description="Basic residues" evidence="13">
    <location>
        <begin position="1598"/>
        <end position="1607"/>
    </location>
</feature>
<dbReference type="SUPFAM" id="SSF47370">
    <property type="entry name" value="Bromodomain"/>
    <property type="match status" value="1"/>
</dbReference>
<dbReference type="InterPro" id="IPR028941">
    <property type="entry name" value="WHIM2_dom"/>
</dbReference>
<evidence type="ECO:0000256" key="3">
    <source>
        <dbReference type="ARBA" id="ARBA00022771"/>
    </source>
</evidence>
<dbReference type="PROSITE" id="PS50016">
    <property type="entry name" value="ZF_PHD_2"/>
    <property type="match status" value="1"/>
</dbReference>
<reference evidence="18 19" key="1">
    <citation type="journal article" date="2018" name="Nat. Ecol. Evol.">
        <title>Genomic signatures of mitonuclear coevolution across populations of Tigriopus californicus.</title>
        <authorList>
            <person name="Barreto F.S."/>
            <person name="Watson E.T."/>
            <person name="Lima T.G."/>
            <person name="Willett C.S."/>
            <person name="Edmands S."/>
            <person name="Li W."/>
            <person name="Burton R.S."/>
        </authorList>
    </citation>
    <scope>NUCLEOTIDE SEQUENCE [LARGE SCALE GENOMIC DNA]</scope>
    <source>
        <strain evidence="18 19">San Diego</strain>
    </source>
</reference>
<name>A0A553N7Y5_TIGCA</name>
<dbReference type="InterPro" id="IPR028942">
    <property type="entry name" value="WHIM1_dom"/>
</dbReference>
<evidence type="ECO:0000256" key="4">
    <source>
        <dbReference type="ARBA" id="ARBA00022833"/>
    </source>
</evidence>